<dbReference type="Pfam" id="PF03711">
    <property type="entry name" value="OKR_DC_1_C"/>
    <property type="match status" value="1"/>
</dbReference>
<feature type="domain" description="Orn/Lys/Arg decarboxylase C-terminal" evidence="6">
    <location>
        <begin position="422"/>
        <end position="480"/>
    </location>
</feature>
<feature type="domain" description="Orn/Lys/Arg decarboxylases family 1 pyridoxal-P attachment site" evidence="5">
    <location>
        <begin position="7"/>
        <end position="308"/>
    </location>
</feature>
<dbReference type="GO" id="GO:0008792">
    <property type="term" value="F:arginine decarboxylase activity"/>
    <property type="evidence" value="ECO:0007669"/>
    <property type="project" value="UniProtKB-EC"/>
</dbReference>
<dbReference type="InterPro" id="IPR052357">
    <property type="entry name" value="Orn_Lys_Arg_decarboxylase-I"/>
</dbReference>
<dbReference type="EC" id="4.1.1.19" evidence="7"/>
<keyword evidence="2" id="KW-0210">Decarboxylase</keyword>
<proteinExistence type="predicted"/>
<accession>A0A916K8A2</accession>
<keyword evidence="4 7" id="KW-0456">Lyase</keyword>
<dbReference type="InterPro" id="IPR000310">
    <property type="entry name" value="Orn/Lys/Arg_deCO2ase_major_dom"/>
</dbReference>
<sequence>MRRASAPLVDRLKAHHEANPVSFHVPGHKSRSRGYGIAETYYEQLLHIDLTEIPGLDDLHHPEEAIAEAQQLAAACFGAEQTWFLVGGSTAGNLAMIMATCKRGDLLLVQRDAHKSVLHGLMLAGARAVFIAPRICGRTGLRLGVHPDDAAEALRRYPEAKGLFVTSPSYYGTAADLRALADLLHAAGKVLLVDEAHGAHFGFHPALPERALSAGADAAVQSTHKMLPAMTMAAMLHVQGQRISRGAVGRALAMIQSSSPSYPIMASLDISRRMMEKQGEALLEEGLQAIKESLRQIGRQNRFCALEYNNELRVDPFKMLLYDAEGKMDGFTLKEALERRGCFPEMADPDYVLLVFSLSSTPEDAVRLGEALEDIARSCRAPERQAEEIASATAFRGQEQAYWEESISHPVAFDLSALPGEEEDEIAYIPIAGCAGYTAAEMIVPYPPGIPVLHRGERISASMAAYLERLADGGSRFHGHDLAARRTVPVFLNWIDPA</sequence>
<keyword evidence="8" id="KW-1185">Reference proteome</keyword>
<dbReference type="RefSeq" id="WP_218096090.1">
    <property type="nucleotide sequence ID" value="NZ_CAJVAS010000066.1"/>
</dbReference>
<evidence type="ECO:0000256" key="4">
    <source>
        <dbReference type="ARBA" id="ARBA00023239"/>
    </source>
</evidence>
<evidence type="ECO:0000256" key="2">
    <source>
        <dbReference type="ARBA" id="ARBA00022793"/>
    </source>
</evidence>
<dbReference type="AlphaFoldDB" id="A0A916K8A2"/>
<evidence type="ECO:0000256" key="3">
    <source>
        <dbReference type="ARBA" id="ARBA00022898"/>
    </source>
</evidence>
<name>A0A916K8A2_9BACL</name>
<gene>
    <name evidence="7" type="primary">speA_2</name>
    <name evidence="7" type="ORF">PAESOLCIP111_06430</name>
</gene>
<organism evidence="7 8">
    <name type="scientific">Paenibacillus solanacearum</name>
    <dbReference type="NCBI Taxonomy" id="2048548"/>
    <lineage>
        <taxon>Bacteria</taxon>
        <taxon>Bacillati</taxon>
        <taxon>Bacillota</taxon>
        <taxon>Bacilli</taxon>
        <taxon>Bacillales</taxon>
        <taxon>Paenibacillaceae</taxon>
        <taxon>Paenibacillus</taxon>
    </lineage>
</organism>
<protein>
    <submittedName>
        <fullName evidence="7">Arginine decarboxylase</fullName>
        <ecNumber evidence="7">4.1.1.19</ecNumber>
    </submittedName>
</protein>
<comment type="caution">
    <text evidence="7">The sequence shown here is derived from an EMBL/GenBank/DDBJ whole genome shotgun (WGS) entry which is preliminary data.</text>
</comment>
<evidence type="ECO:0000313" key="8">
    <source>
        <dbReference type="Proteomes" id="UP000693672"/>
    </source>
</evidence>
<evidence type="ECO:0000256" key="1">
    <source>
        <dbReference type="ARBA" id="ARBA00001933"/>
    </source>
</evidence>
<evidence type="ECO:0000313" key="7">
    <source>
        <dbReference type="EMBL" id="CAG7651973.1"/>
    </source>
</evidence>
<dbReference type="PANTHER" id="PTHR43277">
    <property type="entry name" value="ARGININE DECARBOXYLASE"/>
    <property type="match status" value="1"/>
</dbReference>
<comment type="cofactor">
    <cofactor evidence="1">
        <name>pyridoxal 5'-phosphate</name>
        <dbReference type="ChEBI" id="CHEBI:597326"/>
    </cofactor>
</comment>
<dbReference type="Proteomes" id="UP000693672">
    <property type="component" value="Unassembled WGS sequence"/>
</dbReference>
<dbReference type="InterPro" id="IPR008286">
    <property type="entry name" value="Prn/Lys/Arg_de-COase_C"/>
</dbReference>
<dbReference type="CDD" id="cd00615">
    <property type="entry name" value="Orn_deC_like"/>
    <property type="match status" value="1"/>
</dbReference>
<reference evidence="7" key="1">
    <citation type="submission" date="2021-06" db="EMBL/GenBank/DDBJ databases">
        <authorList>
            <person name="Criscuolo A."/>
        </authorList>
    </citation>
    <scope>NUCLEOTIDE SEQUENCE</scope>
    <source>
        <strain evidence="7">CIP111600</strain>
    </source>
</reference>
<keyword evidence="3" id="KW-0663">Pyridoxal phosphate</keyword>
<dbReference type="Pfam" id="PF01276">
    <property type="entry name" value="OKR_DC_1"/>
    <property type="match status" value="1"/>
</dbReference>
<dbReference type="EMBL" id="CAJVAS010000066">
    <property type="protein sequence ID" value="CAG7651973.1"/>
    <property type="molecule type" value="Genomic_DNA"/>
</dbReference>
<evidence type="ECO:0000259" key="6">
    <source>
        <dbReference type="Pfam" id="PF03711"/>
    </source>
</evidence>
<evidence type="ECO:0000259" key="5">
    <source>
        <dbReference type="Pfam" id="PF01276"/>
    </source>
</evidence>
<dbReference type="PANTHER" id="PTHR43277:SF3">
    <property type="entry name" value="DECARBOXYLASE, PUTATIVE-RELATED"/>
    <property type="match status" value="1"/>
</dbReference>